<evidence type="ECO:0000259" key="4">
    <source>
        <dbReference type="PROSITE" id="PS50987"/>
    </source>
</evidence>
<evidence type="ECO:0000256" key="3">
    <source>
        <dbReference type="ARBA" id="ARBA00023163"/>
    </source>
</evidence>
<protein>
    <submittedName>
        <fullName evidence="5">DNA-binding transcriptional ArsR family regulator</fullName>
    </submittedName>
</protein>
<name>A0A7W6ZX42_9HYPH</name>
<accession>A0A7W6ZX42</accession>
<reference evidence="5 6" key="1">
    <citation type="submission" date="2020-08" db="EMBL/GenBank/DDBJ databases">
        <title>Genomic Encyclopedia of Type Strains, Phase IV (KMG-V): Genome sequencing to study the core and pangenomes of soil and plant-associated prokaryotes.</title>
        <authorList>
            <person name="Whitman W."/>
        </authorList>
    </citation>
    <scope>NUCLEOTIDE SEQUENCE [LARGE SCALE GENOMIC DNA]</scope>
    <source>
        <strain evidence="5 6">SEMIA 492</strain>
    </source>
</reference>
<evidence type="ECO:0000313" key="6">
    <source>
        <dbReference type="Proteomes" id="UP000543836"/>
    </source>
</evidence>
<keyword evidence="3" id="KW-0804">Transcription</keyword>
<evidence type="ECO:0000313" key="5">
    <source>
        <dbReference type="EMBL" id="MBB4570371.1"/>
    </source>
</evidence>
<gene>
    <name evidence="5" type="ORF">GGE60_004508</name>
</gene>
<dbReference type="CDD" id="cd00090">
    <property type="entry name" value="HTH_ARSR"/>
    <property type="match status" value="1"/>
</dbReference>
<dbReference type="InterPro" id="IPR036388">
    <property type="entry name" value="WH-like_DNA-bd_sf"/>
</dbReference>
<evidence type="ECO:0000256" key="1">
    <source>
        <dbReference type="ARBA" id="ARBA00023015"/>
    </source>
</evidence>
<dbReference type="PRINTS" id="PR00778">
    <property type="entry name" value="HTHARSR"/>
</dbReference>
<dbReference type="PROSITE" id="PS50987">
    <property type="entry name" value="HTH_ARSR_2"/>
    <property type="match status" value="1"/>
</dbReference>
<dbReference type="OrthoDB" id="7192471at2"/>
<dbReference type="PANTHER" id="PTHR33154:SF33">
    <property type="entry name" value="TRANSCRIPTIONAL REPRESSOR SDPR"/>
    <property type="match status" value="1"/>
</dbReference>
<dbReference type="InterPro" id="IPR051081">
    <property type="entry name" value="HTH_MetalResp_TranReg"/>
</dbReference>
<keyword evidence="2 5" id="KW-0238">DNA-binding</keyword>
<proteinExistence type="predicted"/>
<feature type="domain" description="HTH arsR-type" evidence="4">
    <location>
        <begin position="6"/>
        <end position="97"/>
    </location>
</feature>
<dbReference type="InterPro" id="IPR036390">
    <property type="entry name" value="WH_DNA-bd_sf"/>
</dbReference>
<dbReference type="GO" id="GO:0003677">
    <property type="term" value="F:DNA binding"/>
    <property type="evidence" value="ECO:0007669"/>
    <property type="project" value="UniProtKB-KW"/>
</dbReference>
<dbReference type="InterPro" id="IPR011991">
    <property type="entry name" value="ArsR-like_HTH"/>
</dbReference>
<dbReference type="InterPro" id="IPR001845">
    <property type="entry name" value="HTH_ArsR_DNA-bd_dom"/>
</dbReference>
<keyword evidence="1" id="KW-0805">Transcription regulation</keyword>
<dbReference type="Pfam" id="PF12840">
    <property type="entry name" value="HTH_20"/>
    <property type="match status" value="1"/>
</dbReference>
<evidence type="ECO:0000256" key="2">
    <source>
        <dbReference type="ARBA" id="ARBA00023125"/>
    </source>
</evidence>
<organism evidence="5 6">
    <name type="scientific">Rhizobium leucaenae</name>
    <dbReference type="NCBI Taxonomy" id="29450"/>
    <lineage>
        <taxon>Bacteria</taxon>
        <taxon>Pseudomonadati</taxon>
        <taxon>Pseudomonadota</taxon>
        <taxon>Alphaproteobacteria</taxon>
        <taxon>Hyphomicrobiales</taxon>
        <taxon>Rhizobiaceae</taxon>
        <taxon>Rhizobium/Agrobacterium group</taxon>
        <taxon>Rhizobium</taxon>
    </lineage>
</organism>
<dbReference type="EMBL" id="JACIIG010000013">
    <property type="protein sequence ID" value="MBB4570371.1"/>
    <property type="molecule type" value="Genomic_DNA"/>
</dbReference>
<comment type="caution">
    <text evidence="5">The sequence shown here is derived from an EMBL/GenBank/DDBJ whole genome shotgun (WGS) entry which is preliminary data.</text>
</comment>
<dbReference type="PANTHER" id="PTHR33154">
    <property type="entry name" value="TRANSCRIPTIONAL REGULATOR, ARSR FAMILY"/>
    <property type="match status" value="1"/>
</dbReference>
<dbReference type="RefSeq" id="WP_028753764.1">
    <property type="nucleotide sequence ID" value="NZ_JACIIG010000013.1"/>
</dbReference>
<sequence length="97" mass="10689">MTDAGQTRLSERQLGLISRALAEPRRVQILKEIGGRAEPMPCSVLTQCHAVSAATISHHIKELENAGLIEIVREGKFANLLLRRDVLNAYMAELANI</sequence>
<dbReference type="AlphaFoldDB" id="A0A7W6ZX42"/>
<dbReference type="Gene3D" id="1.10.10.10">
    <property type="entry name" value="Winged helix-like DNA-binding domain superfamily/Winged helix DNA-binding domain"/>
    <property type="match status" value="1"/>
</dbReference>
<dbReference type="SUPFAM" id="SSF46785">
    <property type="entry name" value="Winged helix' DNA-binding domain"/>
    <property type="match status" value="1"/>
</dbReference>
<dbReference type="SMART" id="SM00418">
    <property type="entry name" value="HTH_ARSR"/>
    <property type="match status" value="1"/>
</dbReference>
<dbReference type="GO" id="GO:0003700">
    <property type="term" value="F:DNA-binding transcription factor activity"/>
    <property type="evidence" value="ECO:0007669"/>
    <property type="project" value="InterPro"/>
</dbReference>
<dbReference type="Proteomes" id="UP000543836">
    <property type="component" value="Unassembled WGS sequence"/>
</dbReference>
<keyword evidence="6" id="KW-1185">Reference proteome</keyword>